<name>A0ABU9Z7T7_9HYPH</name>
<dbReference type="InterPro" id="IPR036890">
    <property type="entry name" value="HATPase_C_sf"/>
</dbReference>
<dbReference type="SUPFAM" id="SSF52172">
    <property type="entry name" value="CheY-like"/>
    <property type="match status" value="1"/>
</dbReference>
<dbReference type="Gene3D" id="3.40.50.2300">
    <property type="match status" value="1"/>
</dbReference>
<dbReference type="PROSITE" id="PS50110">
    <property type="entry name" value="RESPONSE_REGULATORY"/>
    <property type="match status" value="1"/>
</dbReference>
<proteinExistence type="predicted"/>
<keyword evidence="4" id="KW-1185">Reference proteome</keyword>
<sequence>MRHGLFSSLRSMLTLLLALATGLGGLVILGTTDIGIGGGRQDEDKGRDGALLIAERVEDALLSVGRDLALIGESLALQAPETVGETAERLFAAWRRLHPDYTDVLLADRAGRVLATSRQRIVGADVSGSPWFARSLAGIVIGEAAEASRAGAAVPRNVIVAAPVGSGEVVRGILAVQLTPQWTDAVVAAARRSLPDAGRGLSIQMFNGAGRALHRSGPEVHRPDSSATVGDVRRGGVGWLVSVRVPESPPSGIPILTLLGTVGLVAGFGWLMGGQIRRNLAHAGALCRQETQRREPSWFLTRDLHDLTAQIRSAADKSLGRERLLQEKRAALARSRDRIRAIRALSGSSCWEIERTTGQVIWTDGDDAENGAAPERVCALGDVLAHLVPEDRAALGNALDAVQAAPGTVRDVVVRTRAGTERISGRRLALRIAADRAGSTRLYALSREYTEPTLAAPVPPRASAEPAPQLGTAARDLDSALTAAMTALGALLGEAKDAGDRSRRLTAAALRGAERGTSIARRVSAPSRQDRPRADTTMGADVAALDLTAVLDGIVSRIRAAAAPEMTLAVSRDSDLPPIRCTREQLETALLALVGDLDGRMTEDASATLRVEASALDSRLGVRISLSAACDVSGGRGLSTARSLLGGLGGQVALGGRPHGSTVSLWFPASETAQPAGLRLGTTASILLVEADPVLRAALIESLESLGHRVTATGAAVQATLHLKAERGFDLLLCEHGAPGSDLANLVSSVARTHPRLRTVLTSFAGNLSSKPAIANVLCRPFGLTELAATVASAISEEAVAA</sequence>
<evidence type="ECO:0000256" key="1">
    <source>
        <dbReference type="PROSITE-ProRule" id="PRU00169"/>
    </source>
</evidence>
<feature type="domain" description="Response regulatory" evidence="2">
    <location>
        <begin position="685"/>
        <end position="795"/>
    </location>
</feature>
<dbReference type="Proteomes" id="UP001404845">
    <property type="component" value="Unassembled WGS sequence"/>
</dbReference>
<accession>A0ABU9Z7T7</accession>
<gene>
    <name evidence="3" type="ORF">PUR21_07005</name>
</gene>
<comment type="caution">
    <text evidence="1">Lacks conserved residue(s) required for the propagation of feature annotation.</text>
</comment>
<dbReference type="Gene3D" id="3.30.450.20">
    <property type="entry name" value="PAS domain"/>
    <property type="match status" value="1"/>
</dbReference>
<protein>
    <submittedName>
        <fullName evidence="3">Response regulator</fullName>
    </submittedName>
</protein>
<evidence type="ECO:0000313" key="3">
    <source>
        <dbReference type="EMBL" id="MEN3227387.1"/>
    </source>
</evidence>
<dbReference type="RefSeq" id="WP_312034911.1">
    <property type="nucleotide sequence ID" value="NZ_JACWCW010000133.1"/>
</dbReference>
<reference evidence="3 4" key="1">
    <citation type="journal article" date="2023" name="PLoS ONE">
        <title>Complete genome assembly of Hawai'i environmental nontuberculous mycobacteria reveals unexpected co-isolation with methylobacteria.</title>
        <authorList>
            <person name="Hendrix J."/>
            <person name="Epperson L.E."/>
            <person name="Tong E.I."/>
            <person name="Chan Y.L."/>
            <person name="Hasan N.A."/>
            <person name="Dawrs S.N."/>
            <person name="Norton G.J."/>
            <person name="Virdi R."/>
            <person name="Crooks J.L."/>
            <person name="Chan E.D."/>
            <person name="Honda J.R."/>
            <person name="Strong M."/>
        </authorList>
    </citation>
    <scope>NUCLEOTIDE SEQUENCE [LARGE SCALE GENOMIC DNA]</scope>
    <source>
        <strain evidence="3 4">NJH_HI01</strain>
    </source>
</reference>
<organism evidence="3 4">
    <name type="scientific">Methylorubrum rhodesianum</name>
    <dbReference type="NCBI Taxonomy" id="29427"/>
    <lineage>
        <taxon>Bacteria</taxon>
        <taxon>Pseudomonadati</taxon>
        <taxon>Pseudomonadota</taxon>
        <taxon>Alphaproteobacteria</taxon>
        <taxon>Hyphomicrobiales</taxon>
        <taxon>Methylobacteriaceae</taxon>
        <taxon>Methylorubrum</taxon>
    </lineage>
</organism>
<dbReference type="InterPro" id="IPR001789">
    <property type="entry name" value="Sig_transdc_resp-reg_receiver"/>
</dbReference>
<dbReference type="InterPro" id="IPR011006">
    <property type="entry name" value="CheY-like_superfamily"/>
</dbReference>
<comment type="caution">
    <text evidence="3">The sequence shown here is derived from an EMBL/GenBank/DDBJ whole genome shotgun (WGS) entry which is preliminary data.</text>
</comment>
<dbReference type="EMBL" id="JAQYXL010000001">
    <property type="protein sequence ID" value="MEN3227387.1"/>
    <property type="molecule type" value="Genomic_DNA"/>
</dbReference>
<evidence type="ECO:0000259" key="2">
    <source>
        <dbReference type="PROSITE" id="PS50110"/>
    </source>
</evidence>
<dbReference type="SUPFAM" id="SSF55874">
    <property type="entry name" value="ATPase domain of HSP90 chaperone/DNA topoisomerase II/histidine kinase"/>
    <property type="match status" value="1"/>
</dbReference>
<evidence type="ECO:0000313" key="4">
    <source>
        <dbReference type="Proteomes" id="UP001404845"/>
    </source>
</evidence>